<feature type="binding site" evidence="8">
    <location>
        <position position="334"/>
    </location>
    <ligand>
        <name>ATP</name>
        <dbReference type="ChEBI" id="CHEBI:30616"/>
    </ligand>
</feature>
<dbReference type="AlphaFoldDB" id="A0A8J7YM16"/>
<dbReference type="Pfam" id="PF00162">
    <property type="entry name" value="PGK"/>
    <property type="match status" value="1"/>
</dbReference>
<dbReference type="GO" id="GO:0005524">
    <property type="term" value="F:ATP binding"/>
    <property type="evidence" value="ECO:0007669"/>
    <property type="project" value="UniProtKB-KW"/>
</dbReference>
<dbReference type="PRINTS" id="PR00477">
    <property type="entry name" value="PHGLYCKINASE"/>
</dbReference>
<dbReference type="InterPro" id="IPR001576">
    <property type="entry name" value="Phosphoglycerate_kinase"/>
</dbReference>
<dbReference type="GO" id="GO:0005829">
    <property type="term" value="C:cytosol"/>
    <property type="evidence" value="ECO:0007669"/>
    <property type="project" value="TreeGrafter"/>
</dbReference>
<keyword evidence="6 9" id="KW-0418">Kinase</keyword>
<dbReference type="Proteomes" id="UP000750197">
    <property type="component" value="Unassembled WGS sequence"/>
</dbReference>
<evidence type="ECO:0000256" key="7">
    <source>
        <dbReference type="ARBA" id="ARBA00022840"/>
    </source>
</evidence>
<dbReference type="PANTHER" id="PTHR11406">
    <property type="entry name" value="PHOSPHOGLYCERATE KINASE"/>
    <property type="match status" value="1"/>
</dbReference>
<keyword evidence="4 9" id="KW-0808">Transferase</keyword>
<comment type="similarity">
    <text evidence="9">Belongs to the phosphoglycerate kinase family.</text>
</comment>
<evidence type="ECO:0000256" key="8">
    <source>
        <dbReference type="PIRSR" id="PIRSR000724-2"/>
    </source>
</evidence>
<accession>A0A8J7YM16</accession>
<gene>
    <name evidence="10" type="primary">pgk</name>
    <name evidence="10" type="ORF">KIY12_00865</name>
</gene>
<reference evidence="10" key="1">
    <citation type="submission" date="2021-05" db="EMBL/GenBank/DDBJ databases">
        <title>Genomic insights into ecological role and evolution of a novel Thermoplasmata order Candidatus Sysuiplasmatales.</title>
        <authorList>
            <person name="Yuan Y."/>
        </authorList>
    </citation>
    <scope>NUCLEOTIDE SEQUENCE</scope>
    <source>
        <strain evidence="10">TUT19-bin139</strain>
    </source>
</reference>
<sequence>MLLDGIRTIDSLELKNSRLLLRLDLNSPVDRKTGKIESTGKIVAAARTLDELLSRGAAVAILAHQGRPGDYDFISLKEHCDILREATRKNISFVEDICGETALRFISELRSGEAILLDNVRRLDYEQKSLSAEEHAGRELVVKLSPHFDYFVNDAFAAIHRPHCSVTGFTFTLPSAAGRLMEDELSHISILLDNPSRPSVYVFGGKKFSDFLPVLRSVASDRNVDAILLTGMLSIAFLFSTGVKMDERVSAELLKEADEHFIGEARHLLSSSEKIRLPSDLAFNVGGQRVEADTSRWPAGCEAWDIGAETISAYTGILKQARTVFISGPAGVYEHEGFDTGTRAIFEAGGGNGKYSVIGGGHTAAAASQLGYSGTFSYVSTGGGALEALLSRQPLTVLEDLRKSALKFKDRFK</sequence>
<name>A0A8J7YM16_9ARCH</name>
<evidence type="ECO:0000256" key="6">
    <source>
        <dbReference type="ARBA" id="ARBA00022777"/>
    </source>
</evidence>
<evidence type="ECO:0000256" key="9">
    <source>
        <dbReference type="RuleBase" id="RU000532"/>
    </source>
</evidence>
<proteinExistence type="inferred from homology"/>
<dbReference type="SUPFAM" id="SSF53748">
    <property type="entry name" value="Phosphoglycerate kinase"/>
    <property type="match status" value="1"/>
</dbReference>
<evidence type="ECO:0000256" key="2">
    <source>
        <dbReference type="ARBA" id="ARBA00013061"/>
    </source>
</evidence>
<evidence type="ECO:0000256" key="1">
    <source>
        <dbReference type="ARBA" id="ARBA00000642"/>
    </source>
</evidence>
<evidence type="ECO:0000313" key="11">
    <source>
        <dbReference type="Proteomes" id="UP000750197"/>
    </source>
</evidence>
<organism evidence="10 11">
    <name type="scientific">Candidatus Sysuiplasma superficiale</name>
    <dbReference type="NCBI Taxonomy" id="2823368"/>
    <lineage>
        <taxon>Archaea</taxon>
        <taxon>Methanobacteriati</taxon>
        <taxon>Thermoplasmatota</taxon>
        <taxon>Thermoplasmata</taxon>
        <taxon>Candidatus Sysuiplasmatales</taxon>
        <taxon>Candidatus Sysuiplasmataceae</taxon>
        <taxon>Candidatus Sysuiplasma</taxon>
    </lineage>
</organism>
<dbReference type="GO" id="GO:0006096">
    <property type="term" value="P:glycolytic process"/>
    <property type="evidence" value="ECO:0007669"/>
    <property type="project" value="InterPro"/>
</dbReference>
<evidence type="ECO:0000313" key="10">
    <source>
        <dbReference type="EMBL" id="MBX8643273.1"/>
    </source>
</evidence>
<evidence type="ECO:0000256" key="4">
    <source>
        <dbReference type="ARBA" id="ARBA00022679"/>
    </source>
</evidence>
<comment type="catalytic activity">
    <reaction evidence="1 9">
        <text>(2R)-3-phosphoglycerate + ATP = (2R)-3-phospho-glyceroyl phosphate + ADP</text>
        <dbReference type="Rhea" id="RHEA:14801"/>
        <dbReference type="ChEBI" id="CHEBI:30616"/>
        <dbReference type="ChEBI" id="CHEBI:57604"/>
        <dbReference type="ChEBI" id="CHEBI:58272"/>
        <dbReference type="ChEBI" id="CHEBI:456216"/>
        <dbReference type="EC" id="2.7.2.3"/>
    </reaction>
</comment>
<dbReference type="EC" id="2.7.2.3" evidence="2 9"/>
<dbReference type="EMBL" id="JAHEAC010000003">
    <property type="protein sequence ID" value="MBX8643273.1"/>
    <property type="molecule type" value="Genomic_DNA"/>
</dbReference>
<dbReference type="Gene3D" id="3.40.50.1260">
    <property type="entry name" value="Phosphoglycerate kinase, N-terminal domain"/>
    <property type="match status" value="2"/>
</dbReference>
<dbReference type="GO" id="GO:0043531">
    <property type="term" value="F:ADP binding"/>
    <property type="evidence" value="ECO:0007669"/>
    <property type="project" value="TreeGrafter"/>
</dbReference>
<dbReference type="InterPro" id="IPR036043">
    <property type="entry name" value="Phosphoglycerate_kinase_sf"/>
</dbReference>
<dbReference type="InterPro" id="IPR015824">
    <property type="entry name" value="Phosphoglycerate_kinase_N"/>
</dbReference>
<evidence type="ECO:0000256" key="5">
    <source>
        <dbReference type="ARBA" id="ARBA00022741"/>
    </source>
</evidence>
<keyword evidence="5" id="KW-0547">Nucleotide-binding</keyword>
<dbReference type="GO" id="GO:0004618">
    <property type="term" value="F:phosphoglycerate kinase activity"/>
    <property type="evidence" value="ECO:0007669"/>
    <property type="project" value="UniProtKB-EC"/>
</dbReference>
<dbReference type="PANTHER" id="PTHR11406:SF23">
    <property type="entry name" value="PHOSPHOGLYCERATE KINASE 1, CHLOROPLASTIC-RELATED"/>
    <property type="match status" value="1"/>
</dbReference>
<dbReference type="GO" id="GO:0006094">
    <property type="term" value="P:gluconeogenesis"/>
    <property type="evidence" value="ECO:0007669"/>
    <property type="project" value="TreeGrafter"/>
</dbReference>
<comment type="caution">
    <text evidence="10">The sequence shown here is derived from an EMBL/GenBank/DDBJ whole genome shotgun (WGS) entry which is preliminary data.</text>
</comment>
<evidence type="ECO:0000256" key="3">
    <source>
        <dbReference type="ARBA" id="ARBA00016471"/>
    </source>
</evidence>
<protein>
    <recommendedName>
        <fullName evidence="3 9">Phosphoglycerate kinase</fullName>
        <ecNumber evidence="2 9">2.7.2.3</ecNumber>
    </recommendedName>
</protein>
<dbReference type="PIRSF" id="PIRSF000724">
    <property type="entry name" value="Pgk"/>
    <property type="match status" value="1"/>
</dbReference>
<keyword evidence="7 8" id="KW-0067">ATP-binding</keyword>